<dbReference type="RefSeq" id="WP_158986747.1">
    <property type="nucleotide sequence ID" value="NZ_BAABKY010000002.1"/>
</dbReference>
<organism evidence="1 2">
    <name type="scientific">Lysobacter panacisoli</name>
    <dbReference type="NCBI Taxonomy" id="1255263"/>
    <lineage>
        <taxon>Bacteria</taxon>
        <taxon>Pseudomonadati</taxon>
        <taxon>Pseudomonadota</taxon>
        <taxon>Gammaproteobacteria</taxon>
        <taxon>Lysobacterales</taxon>
        <taxon>Lysobacteraceae</taxon>
        <taxon>Lysobacter</taxon>
    </lineage>
</organism>
<gene>
    <name evidence="1" type="ORF">GCM10025759_13490</name>
</gene>
<evidence type="ECO:0000313" key="2">
    <source>
        <dbReference type="Proteomes" id="UP001501083"/>
    </source>
</evidence>
<protein>
    <recommendedName>
        <fullName evidence="3">STAS/SEC14 domain-containing protein</fullName>
    </recommendedName>
</protein>
<reference evidence="2" key="1">
    <citation type="journal article" date="2019" name="Int. J. Syst. Evol. Microbiol.">
        <title>The Global Catalogue of Microorganisms (GCM) 10K type strain sequencing project: providing services to taxonomists for standard genome sequencing and annotation.</title>
        <authorList>
            <consortium name="The Broad Institute Genomics Platform"/>
            <consortium name="The Broad Institute Genome Sequencing Center for Infectious Disease"/>
            <person name="Wu L."/>
            <person name="Ma J."/>
        </authorList>
    </citation>
    <scope>NUCLEOTIDE SEQUENCE [LARGE SCALE GENOMIC DNA]</scope>
    <source>
        <strain evidence="2">JCM 19212</strain>
    </source>
</reference>
<evidence type="ECO:0000313" key="1">
    <source>
        <dbReference type="EMBL" id="GAA5072918.1"/>
    </source>
</evidence>
<proteinExistence type="predicted"/>
<name>A0ABP9LBV6_9GAMM</name>
<comment type="caution">
    <text evidence="1">The sequence shown here is derived from an EMBL/GenBank/DDBJ whole genome shotgun (WGS) entry which is preliminary data.</text>
</comment>
<dbReference type="EMBL" id="BAABKY010000002">
    <property type="protein sequence ID" value="GAA5072918.1"/>
    <property type="molecule type" value="Genomic_DNA"/>
</dbReference>
<sequence length="129" mass="14485">MTTDSVAPAGSLDVRIEPHPLGLRVHVRGAETLENSIAYWRAILTAARDADGCGVLLVDELQGEPLTEEQWLELVVQTDPDRVRRLRIAHVKPRGLQEIEYCELYARANGIDARVFVNETIAELWLREG</sequence>
<dbReference type="Proteomes" id="UP001501083">
    <property type="component" value="Unassembled WGS sequence"/>
</dbReference>
<evidence type="ECO:0008006" key="3">
    <source>
        <dbReference type="Google" id="ProtNLM"/>
    </source>
</evidence>
<keyword evidence="2" id="KW-1185">Reference proteome</keyword>
<accession>A0ABP9LBV6</accession>